<evidence type="ECO:0000256" key="1">
    <source>
        <dbReference type="ARBA" id="ARBA00022729"/>
    </source>
</evidence>
<sequence length="212" mass="23954">MAQTIRLFLLFLVIFTQVQADPHPVVHRKSRARAFIESQCQTTLYPSECVRCMSYYVSNFTTTLSHRQLAQLALKVSLARAESTQAYVMEVAKELNQTKAKGYLAVRECLDQINDGVEQLTNCIRETQQIKENGTSSQFPWHASNVQTWMSAALTDTRLCIDGFSVRAIGSKKKAIIKAKVINLEQVTSNALALFNRFAARSRFSRVNKTKV</sequence>
<organism evidence="4 5">
    <name type="scientific">Buddleja alternifolia</name>
    <dbReference type="NCBI Taxonomy" id="168488"/>
    <lineage>
        <taxon>Eukaryota</taxon>
        <taxon>Viridiplantae</taxon>
        <taxon>Streptophyta</taxon>
        <taxon>Embryophyta</taxon>
        <taxon>Tracheophyta</taxon>
        <taxon>Spermatophyta</taxon>
        <taxon>Magnoliopsida</taxon>
        <taxon>eudicotyledons</taxon>
        <taxon>Gunneridae</taxon>
        <taxon>Pentapetalae</taxon>
        <taxon>asterids</taxon>
        <taxon>lamiids</taxon>
        <taxon>Lamiales</taxon>
        <taxon>Scrophulariaceae</taxon>
        <taxon>Buddlejeae</taxon>
        <taxon>Buddleja</taxon>
    </lineage>
</organism>
<dbReference type="CDD" id="cd15798">
    <property type="entry name" value="PMEI-like_3"/>
    <property type="match status" value="1"/>
</dbReference>
<dbReference type="InterPro" id="IPR051955">
    <property type="entry name" value="PME_Inhibitor"/>
</dbReference>
<evidence type="ECO:0000313" key="4">
    <source>
        <dbReference type="EMBL" id="KAG8363392.1"/>
    </source>
</evidence>
<dbReference type="Proteomes" id="UP000826271">
    <property type="component" value="Unassembled WGS sequence"/>
</dbReference>
<feature type="chain" id="PRO_5043899556" description="Pectinesterase inhibitor domain-containing protein" evidence="2">
    <location>
        <begin position="21"/>
        <end position="212"/>
    </location>
</feature>
<dbReference type="AlphaFoldDB" id="A0AAV6W805"/>
<dbReference type="NCBIfam" id="TIGR01614">
    <property type="entry name" value="PME_inhib"/>
    <property type="match status" value="1"/>
</dbReference>
<name>A0AAV6W805_9LAMI</name>
<dbReference type="EMBL" id="WHWC01000019">
    <property type="protein sequence ID" value="KAG8363392.1"/>
    <property type="molecule type" value="Genomic_DNA"/>
</dbReference>
<proteinExistence type="predicted"/>
<evidence type="ECO:0000259" key="3">
    <source>
        <dbReference type="SMART" id="SM00856"/>
    </source>
</evidence>
<dbReference type="InterPro" id="IPR006501">
    <property type="entry name" value="Pectinesterase_inhib_dom"/>
</dbReference>
<gene>
    <name evidence="4" type="ORF">BUALT_Bualt19G0017600</name>
</gene>
<protein>
    <recommendedName>
        <fullName evidence="3">Pectinesterase inhibitor domain-containing protein</fullName>
    </recommendedName>
</protein>
<comment type="caution">
    <text evidence="4">The sequence shown here is derived from an EMBL/GenBank/DDBJ whole genome shotgun (WGS) entry which is preliminary data.</text>
</comment>
<dbReference type="GO" id="GO:0004857">
    <property type="term" value="F:enzyme inhibitor activity"/>
    <property type="evidence" value="ECO:0007669"/>
    <property type="project" value="InterPro"/>
</dbReference>
<dbReference type="Gene3D" id="1.20.140.40">
    <property type="entry name" value="Invertase/pectin methylesterase inhibitor family protein"/>
    <property type="match status" value="1"/>
</dbReference>
<feature type="signal peptide" evidence="2">
    <location>
        <begin position="1"/>
        <end position="20"/>
    </location>
</feature>
<keyword evidence="5" id="KW-1185">Reference proteome</keyword>
<evidence type="ECO:0000256" key="2">
    <source>
        <dbReference type="SAM" id="SignalP"/>
    </source>
</evidence>
<dbReference type="Pfam" id="PF04043">
    <property type="entry name" value="PMEI"/>
    <property type="match status" value="1"/>
</dbReference>
<dbReference type="PANTHER" id="PTHR31080">
    <property type="entry name" value="PECTINESTERASE INHIBITOR-LIKE"/>
    <property type="match status" value="1"/>
</dbReference>
<dbReference type="SUPFAM" id="SSF101148">
    <property type="entry name" value="Plant invertase/pectin methylesterase inhibitor"/>
    <property type="match status" value="1"/>
</dbReference>
<dbReference type="SMART" id="SM00856">
    <property type="entry name" value="PMEI"/>
    <property type="match status" value="1"/>
</dbReference>
<keyword evidence="1 2" id="KW-0732">Signal</keyword>
<feature type="domain" description="Pectinesterase inhibitor" evidence="3">
    <location>
        <begin position="31"/>
        <end position="194"/>
    </location>
</feature>
<reference evidence="4" key="1">
    <citation type="submission" date="2019-10" db="EMBL/GenBank/DDBJ databases">
        <authorList>
            <person name="Zhang R."/>
            <person name="Pan Y."/>
            <person name="Wang J."/>
            <person name="Ma R."/>
            <person name="Yu S."/>
        </authorList>
    </citation>
    <scope>NUCLEOTIDE SEQUENCE</scope>
    <source>
        <strain evidence="4">LA-IB0</strain>
        <tissue evidence="4">Leaf</tissue>
    </source>
</reference>
<dbReference type="InterPro" id="IPR035513">
    <property type="entry name" value="Invertase/methylesterase_inhib"/>
</dbReference>
<dbReference type="PANTHER" id="PTHR31080:SF12">
    <property type="entry name" value="PLANT INVERTASE_PECTIN METHYLESTERASE INHIBITOR"/>
    <property type="match status" value="1"/>
</dbReference>
<accession>A0AAV6W805</accession>
<evidence type="ECO:0000313" key="5">
    <source>
        <dbReference type="Proteomes" id="UP000826271"/>
    </source>
</evidence>